<dbReference type="Pfam" id="PF10604">
    <property type="entry name" value="Polyketide_cyc2"/>
    <property type="match status" value="1"/>
</dbReference>
<protein>
    <submittedName>
        <fullName evidence="1">Polyketide cyclase/dehydrase</fullName>
    </submittedName>
</protein>
<dbReference type="InterPro" id="IPR019587">
    <property type="entry name" value="Polyketide_cyclase/dehydratase"/>
</dbReference>
<dbReference type="AlphaFoldDB" id="D0L3I5"/>
<evidence type="ECO:0000313" key="2">
    <source>
        <dbReference type="Proteomes" id="UP000001219"/>
    </source>
</evidence>
<dbReference type="SUPFAM" id="SSF55961">
    <property type="entry name" value="Bet v1-like"/>
    <property type="match status" value="1"/>
</dbReference>
<proteinExistence type="predicted"/>
<dbReference type="EMBL" id="CP001802">
    <property type="protein sequence ID" value="ACY20184.1"/>
    <property type="molecule type" value="Genomic_DNA"/>
</dbReference>
<dbReference type="HOGENOM" id="CLU_106514_0_0_11"/>
<dbReference type="RefSeq" id="WP_012832764.1">
    <property type="nucleotide sequence ID" value="NC_013441.1"/>
</dbReference>
<dbReference type="KEGG" id="gbr:Gbro_0871"/>
<dbReference type="InterPro" id="IPR023393">
    <property type="entry name" value="START-like_dom_sf"/>
</dbReference>
<evidence type="ECO:0000313" key="1">
    <source>
        <dbReference type="EMBL" id="ACY20184.1"/>
    </source>
</evidence>
<dbReference type="CDD" id="cd07812">
    <property type="entry name" value="SRPBCC"/>
    <property type="match status" value="1"/>
</dbReference>
<dbReference type="STRING" id="526226.Gbro_0871"/>
<dbReference type="eggNOG" id="COG3832">
    <property type="taxonomic scope" value="Bacteria"/>
</dbReference>
<dbReference type="Gene3D" id="3.30.530.20">
    <property type="match status" value="1"/>
</dbReference>
<organism evidence="1 2">
    <name type="scientific">Gordonia bronchialis (strain ATCC 25592 / DSM 43247 / BCRC 13721 / JCM 3198 / KCTC 3076 / NBRC 16047 / NCTC 10667)</name>
    <name type="common">Rhodococcus bronchialis</name>
    <dbReference type="NCBI Taxonomy" id="526226"/>
    <lineage>
        <taxon>Bacteria</taxon>
        <taxon>Bacillati</taxon>
        <taxon>Actinomycetota</taxon>
        <taxon>Actinomycetes</taxon>
        <taxon>Mycobacteriales</taxon>
        <taxon>Gordoniaceae</taxon>
        <taxon>Gordonia</taxon>
    </lineage>
</organism>
<gene>
    <name evidence="1" type="ordered locus">Gbro_0871</name>
</gene>
<sequence length="165" mass="18370">MRYRDAPSVEVSELIRGVTAEDAWAVVTDIELPTHTDGELVSVDWVGSPAEVVVGARFRGTNSADGLGTWTAECVITEVEPPRRWTWTAGGPTGEPWATWAFEIDRASDGVIVRQWARLGPGPSRLSQVIESKPDLEGRIIARRMSDWRRGMQANLDWVRVRLES</sequence>
<keyword evidence="2" id="KW-1185">Reference proteome</keyword>
<accession>D0L3I5</accession>
<reference evidence="1 2" key="2">
    <citation type="journal article" date="2010" name="Stand. Genomic Sci.">
        <title>Complete genome sequence of Gordonia bronchialis type strain (3410).</title>
        <authorList>
            <person name="Ivanova N."/>
            <person name="Sikorski J."/>
            <person name="Jando M."/>
            <person name="Lapidus A."/>
            <person name="Nolan M."/>
            <person name="Lucas S."/>
            <person name="Del Rio T.G."/>
            <person name="Tice H."/>
            <person name="Copeland A."/>
            <person name="Cheng J.F."/>
            <person name="Chen F."/>
            <person name="Bruce D."/>
            <person name="Goodwin L."/>
            <person name="Pitluck S."/>
            <person name="Mavromatis K."/>
            <person name="Ovchinnikova G."/>
            <person name="Pati A."/>
            <person name="Chen A."/>
            <person name="Palaniappan K."/>
            <person name="Land M."/>
            <person name="Hauser L."/>
            <person name="Chang Y.J."/>
            <person name="Jeffries C.D."/>
            <person name="Chain P."/>
            <person name="Saunders E."/>
            <person name="Han C."/>
            <person name="Detter J.C."/>
            <person name="Brettin T."/>
            <person name="Rohde M."/>
            <person name="Goker M."/>
            <person name="Bristow J."/>
            <person name="Eisen J.A."/>
            <person name="Markowitz V."/>
            <person name="Hugenholtz P."/>
            <person name="Klenk H.P."/>
            <person name="Kyrpides N.C."/>
        </authorList>
    </citation>
    <scope>NUCLEOTIDE SEQUENCE [LARGE SCALE GENOMIC DNA]</scope>
    <source>
        <strain evidence="2">ATCC 25592 / DSM 43247 / BCRC 13721 / JCM 3198 / KCTC 3076 / NBRC 16047 / NCTC 10667</strain>
    </source>
</reference>
<reference evidence="2" key="1">
    <citation type="submission" date="2009-10" db="EMBL/GenBank/DDBJ databases">
        <title>The complete chromosome of Gordonia bronchialis DSM 43247.</title>
        <authorList>
            <consortium name="US DOE Joint Genome Institute (JGI-PGF)"/>
            <person name="Lucas S."/>
            <person name="Copeland A."/>
            <person name="Lapidus A."/>
            <person name="Glavina del Rio T."/>
            <person name="Dalin E."/>
            <person name="Tice H."/>
            <person name="Bruce D."/>
            <person name="Goodwin L."/>
            <person name="Pitluck S."/>
            <person name="Kyrpides N."/>
            <person name="Mavromatis K."/>
            <person name="Ivanova N."/>
            <person name="Ovchinnikova G."/>
            <person name="Saunders E."/>
            <person name="Brettin T."/>
            <person name="Detter J.C."/>
            <person name="Han C."/>
            <person name="Larimer F."/>
            <person name="Land M."/>
            <person name="Hauser L."/>
            <person name="Markowitz V."/>
            <person name="Cheng J.-F."/>
            <person name="Hugenholtz P."/>
            <person name="Woyke T."/>
            <person name="Wu D."/>
            <person name="Jando M."/>
            <person name="Schneider S."/>
            <person name="Goeker M."/>
            <person name="Klenk H.-P."/>
            <person name="Eisen J.A."/>
        </authorList>
    </citation>
    <scope>NUCLEOTIDE SEQUENCE [LARGE SCALE GENOMIC DNA]</scope>
    <source>
        <strain evidence="2">ATCC 25592 / DSM 43247 / BCRC 13721 / JCM 3198 / KCTC 3076 / NBRC 16047 / NCTC 10667</strain>
    </source>
</reference>
<name>D0L3I5_GORB4</name>
<dbReference type="Proteomes" id="UP000001219">
    <property type="component" value="Chromosome"/>
</dbReference>
<dbReference type="OrthoDB" id="3779334at2"/>